<name>A0A1X0D6M3_9MYCO</name>
<evidence type="ECO:0000313" key="1">
    <source>
        <dbReference type="EMBL" id="ORA68033.1"/>
    </source>
</evidence>
<proteinExistence type="predicted"/>
<comment type="caution">
    <text evidence="1">The sequence shown here is derived from an EMBL/GenBank/DDBJ whole genome shotgun (WGS) entry which is preliminary data.</text>
</comment>
<keyword evidence="2" id="KW-1185">Reference proteome</keyword>
<evidence type="ECO:0000313" key="2">
    <source>
        <dbReference type="Proteomes" id="UP000192801"/>
    </source>
</evidence>
<dbReference type="EMBL" id="MVHS01000039">
    <property type="protein sequence ID" value="ORA68033.1"/>
    <property type="molecule type" value="Genomic_DNA"/>
</dbReference>
<evidence type="ECO:0008006" key="3">
    <source>
        <dbReference type="Google" id="ProtNLM"/>
    </source>
</evidence>
<sequence>MLAVLRSSIGVGGWLAPIKAGRAFGIDASRDVGAVLYLRMGASRDFALAAAPFLANERLRRRALEIVAACDVGDIIAAAIAYRRGKIPGWGGGASIVASLSCLALSLQARTEVDG</sequence>
<protein>
    <recommendedName>
        <fullName evidence="3">DUF4267 domain-containing protein</fullName>
    </recommendedName>
</protein>
<organism evidence="1 2">
    <name type="scientific">Mycolicibacterium insubricum</name>
    <dbReference type="NCBI Taxonomy" id="444597"/>
    <lineage>
        <taxon>Bacteria</taxon>
        <taxon>Bacillati</taxon>
        <taxon>Actinomycetota</taxon>
        <taxon>Actinomycetes</taxon>
        <taxon>Mycobacteriales</taxon>
        <taxon>Mycobacteriaceae</taxon>
        <taxon>Mycolicibacterium</taxon>
    </lineage>
</organism>
<reference evidence="1 2" key="1">
    <citation type="submission" date="2016-12" db="EMBL/GenBank/DDBJ databases">
        <title>The new phylogeny of genus Mycobacterium.</title>
        <authorList>
            <person name="Tortoli E."/>
            <person name="Trovato A."/>
            <person name="Cirillo D.M."/>
        </authorList>
    </citation>
    <scope>NUCLEOTIDE SEQUENCE [LARGE SCALE GENOMIC DNA]</scope>
    <source>
        <strain evidence="1 2">DSM 45130</strain>
    </source>
</reference>
<dbReference type="Proteomes" id="UP000192801">
    <property type="component" value="Unassembled WGS sequence"/>
</dbReference>
<accession>A0A1X0D6M3</accession>
<gene>
    <name evidence="1" type="ORF">BST26_15125</name>
</gene>
<dbReference type="AlphaFoldDB" id="A0A1X0D6M3"/>